<evidence type="ECO:0000313" key="1">
    <source>
        <dbReference type="EMBL" id="TDO29623.1"/>
    </source>
</evidence>
<proteinExistence type="predicted"/>
<dbReference type="AlphaFoldDB" id="A0A4R6J2X2"/>
<protein>
    <submittedName>
        <fullName evidence="1">Uncharacterized protein</fullName>
    </submittedName>
</protein>
<dbReference type="RefSeq" id="WP_238166194.1">
    <property type="nucleotide sequence ID" value="NZ_SNWQ01000047.1"/>
</dbReference>
<sequence>MTRLWTEPTTTGMELFKRAQELPGFGEQKAQIFIALYAVVGRWARGSG</sequence>
<organism evidence="1 2">
    <name type="scientific">Kribbella caucasensis</name>
    <dbReference type="NCBI Taxonomy" id="2512215"/>
    <lineage>
        <taxon>Bacteria</taxon>
        <taxon>Bacillati</taxon>
        <taxon>Actinomycetota</taxon>
        <taxon>Actinomycetes</taxon>
        <taxon>Propionibacteriales</taxon>
        <taxon>Kribbellaceae</taxon>
        <taxon>Kribbella</taxon>
    </lineage>
</organism>
<evidence type="ECO:0000313" key="2">
    <source>
        <dbReference type="Proteomes" id="UP000295388"/>
    </source>
</evidence>
<reference evidence="1 2" key="1">
    <citation type="submission" date="2019-03" db="EMBL/GenBank/DDBJ databases">
        <title>Genomic Encyclopedia of Type Strains, Phase III (KMG-III): the genomes of soil and plant-associated and newly described type strains.</title>
        <authorList>
            <person name="Whitman W."/>
        </authorList>
    </citation>
    <scope>NUCLEOTIDE SEQUENCE [LARGE SCALE GENOMIC DNA]</scope>
    <source>
        <strain evidence="1 2">VKM Ac-2527</strain>
    </source>
</reference>
<dbReference type="Proteomes" id="UP000295388">
    <property type="component" value="Unassembled WGS sequence"/>
</dbReference>
<comment type="caution">
    <text evidence="1">The sequence shown here is derived from an EMBL/GenBank/DDBJ whole genome shotgun (WGS) entry which is preliminary data.</text>
</comment>
<accession>A0A4R6J2X2</accession>
<gene>
    <name evidence="1" type="ORF">EV643_14712</name>
</gene>
<dbReference type="EMBL" id="SNWQ01000047">
    <property type="protein sequence ID" value="TDO29623.1"/>
    <property type="molecule type" value="Genomic_DNA"/>
</dbReference>
<name>A0A4R6J2X2_9ACTN</name>
<keyword evidence="2" id="KW-1185">Reference proteome</keyword>